<sequence>METIKKRGRPSTGPKTPKTPSGNGRGRPKKIEDPTSAKKDKKTPVKVVLPTPKKATPKPKKVAGTPVKKALENAEEPVRHLGRPSKKKPYTYVPTGRPLGRPPSGNPSTKLNIIRTGRKPGRPKAKRGPYVPTGRPRGRPKVNQLVVDDSEEVDEEPGTPKKRGRQPLADNIKSPSPSKLIKLF</sequence>
<organism evidence="2 3">
    <name type="scientific">Drosophila albomicans</name>
    <name type="common">Fruit fly</name>
    <dbReference type="NCBI Taxonomy" id="7291"/>
    <lineage>
        <taxon>Eukaryota</taxon>
        <taxon>Metazoa</taxon>
        <taxon>Ecdysozoa</taxon>
        <taxon>Arthropoda</taxon>
        <taxon>Hexapoda</taxon>
        <taxon>Insecta</taxon>
        <taxon>Pterygota</taxon>
        <taxon>Neoptera</taxon>
        <taxon>Endopterygota</taxon>
        <taxon>Diptera</taxon>
        <taxon>Brachycera</taxon>
        <taxon>Muscomorpha</taxon>
        <taxon>Ephydroidea</taxon>
        <taxon>Drosophilidae</taxon>
        <taxon>Drosophila</taxon>
    </lineage>
</organism>
<feature type="compositionally biased region" description="Basic and acidic residues" evidence="1">
    <location>
        <begin position="29"/>
        <end position="38"/>
    </location>
</feature>
<evidence type="ECO:0000256" key="1">
    <source>
        <dbReference type="SAM" id="MobiDB-lite"/>
    </source>
</evidence>
<accession>A0A6P8XSD9</accession>
<dbReference type="AlphaFoldDB" id="A0A6P8XSD9"/>
<keyword evidence="2" id="KW-1185">Reference proteome</keyword>
<proteinExistence type="predicted"/>
<dbReference type="SMART" id="SM00384">
    <property type="entry name" value="AT_hook"/>
    <property type="match status" value="6"/>
</dbReference>
<dbReference type="GeneID" id="117575891"/>
<evidence type="ECO:0000313" key="2">
    <source>
        <dbReference type="Proteomes" id="UP000515160"/>
    </source>
</evidence>
<evidence type="ECO:0000313" key="3">
    <source>
        <dbReference type="RefSeq" id="XP_034116223.1"/>
    </source>
</evidence>
<dbReference type="RefSeq" id="XP_034116223.1">
    <property type="nucleotide sequence ID" value="XM_034260332.2"/>
</dbReference>
<feature type="compositionally biased region" description="Basic and acidic residues" evidence="1">
    <location>
        <begin position="69"/>
        <end position="79"/>
    </location>
</feature>
<dbReference type="PRINTS" id="PR00929">
    <property type="entry name" value="ATHOOK"/>
</dbReference>
<reference evidence="3" key="1">
    <citation type="submission" date="2025-08" db="UniProtKB">
        <authorList>
            <consortium name="RefSeq"/>
        </authorList>
    </citation>
    <scope>IDENTIFICATION</scope>
    <source>
        <strain evidence="3">15112-1751.03</strain>
        <tissue evidence="3">Whole Adult</tissue>
    </source>
</reference>
<feature type="compositionally biased region" description="Low complexity" evidence="1">
    <location>
        <begin position="45"/>
        <end position="54"/>
    </location>
</feature>
<dbReference type="Proteomes" id="UP000515160">
    <property type="component" value="Chromosome 2R"/>
</dbReference>
<name>A0A6P8XSD9_DROAB</name>
<dbReference type="InterPro" id="IPR017956">
    <property type="entry name" value="AT_hook_DNA-bd_motif"/>
</dbReference>
<protein>
    <submittedName>
        <fullName evidence="3">Chromosomal protein D1-like</fullName>
    </submittedName>
</protein>
<feature type="compositionally biased region" description="Acidic residues" evidence="1">
    <location>
        <begin position="148"/>
        <end position="157"/>
    </location>
</feature>
<dbReference type="OrthoDB" id="4961370at2759"/>
<gene>
    <name evidence="3" type="primary">LOC117575891</name>
</gene>
<dbReference type="GO" id="GO:0003677">
    <property type="term" value="F:DNA binding"/>
    <property type="evidence" value="ECO:0007669"/>
    <property type="project" value="InterPro"/>
</dbReference>
<feature type="compositionally biased region" description="Low complexity" evidence="1">
    <location>
        <begin position="10"/>
        <end position="22"/>
    </location>
</feature>
<feature type="compositionally biased region" description="Basic residues" evidence="1">
    <location>
        <begin position="116"/>
        <end position="127"/>
    </location>
</feature>
<feature type="region of interest" description="Disordered" evidence="1">
    <location>
        <begin position="1"/>
        <end position="184"/>
    </location>
</feature>
<feature type="compositionally biased region" description="Basic residues" evidence="1">
    <location>
        <begin position="80"/>
        <end position="89"/>
    </location>
</feature>